<feature type="transmembrane region" description="Helical" evidence="1">
    <location>
        <begin position="98"/>
        <end position="119"/>
    </location>
</feature>
<evidence type="ECO:0000313" key="3">
    <source>
        <dbReference type="Proteomes" id="UP000183843"/>
    </source>
</evidence>
<organism evidence="2 3">
    <name type="scientific">Selenomonas ruminantium</name>
    <dbReference type="NCBI Taxonomy" id="971"/>
    <lineage>
        <taxon>Bacteria</taxon>
        <taxon>Bacillati</taxon>
        <taxon>Bacillota</taxon>
        <taxon>Negativicutes</taxon>
        <taxon>Selenomonadales</taxon>
        <taxon>Selenomonadaceae</taxon>
        <taxon>Selenomonas</taxon>
    </lineage>
</organism>
<accession>A0A1I0Y1Y5</accession>
<keyword evidence="1" id="KW-0472">Membrane</keyword>
<dbReference type="RefSeq" id="WP_177188241.1">
    <property type="nucleotide sequence ID" value="NZ_FOJX01000009.1"/>
</dbReference>
<feature type="transmembrane region" description="Helical" evidence="1">
    <location>
        <begin position="30"/>
        <end position="47"/>
    </location>
</feature>
<protein>
    <submittedName>
        <fullName evidence="2">Uncharacterized protein</fullName>
    </submittedName>
</protein>
<name>A0A1I0Y1Y5_SELRU</name>
<feature type="transmembrane region" description="Helical" evidence="1">
    <location>
        <begin position="7"/>
        <end position="24"/>
    </location>
</feature>
<dbReference type="Proteomes" id="UP000183843">
    <property type="component" value="Unassembled WGS sequence"/>
</dbReference>
<dbReference type="EMBL" id="FOJX01000009">
    <property type="protein sequence ID" value="SFB06897.1"/>
    <property type="molecule type" value="Genomic_DNA"/>
</dbReference>
<evidence type="ECO:0000313" key="2">
    <source>
        <dbReference type="EMBL" id="SFB06897.1"/>
    </source>
</evidence>
<sequence>MTGSKRFYLDVMMFLFFGTFFNHHVLTMSYHVWGGLVFFSFTVWHVWLNRKWLACFAKRQKKWRDWVTAALILIWLAMAVTGVLAAKEFGIELNVMKPWHKFFGAISLLLVAAHIGFHWVYLRENIRRRFPFVQRVPRALGMVLLAGALCFGAYSYVASDFGKWMAAPFTSAPRREHPKDGSGRKKRQKPFNGATLAMLMAEVSAMLYLGAYVVKGKTGNQVPHQPVHAEKRN</sequence>
<feature type="transmembrane region" description="Helical" evidence="1">
    <location>
        <begin position="67"/>
        <end position="86"/>
    </location>
</feature>
<keyword evidence="1" id="KW-1133">Transmembrane helix</keyword>
<keyword evidence="1" id="KW-0812">Transmembrane</keyword>
<reference evidence="2 3" key="1">
    <citation type="submission" date="2016-10" db="EMBL/GenBank/DDBJ databases">
        <authorList>
            <person name="de Groot N.N."/>
        </authorList>
    </citation>
    <scope>NUCLEOTIDE SEQUENCE [LARGE SCALE GENOMIC DNA]</scope>
    <source>
        <strain evidence="2 3">L14</strain>
    </source>
</reference>
<evidence type="ECO:0000256" key="1">
    <source>
        <dbReference type="SAM" id="Phobius"/>
    </source>
</evidence>
<feature type="transmembrane region" description="Helical" evidence="1">
    <location>
        <begin position="139"/>
        <end position="157"/>
    </location>
</feature>
<feature type="transmembrane region" description="Helical" evidence="1">
    <location>
        <begin position="194"/>
        <end position="214"/>
    </location>
</feature>
<dbReference type="AlphaFoldDB" id="A0A1I0Y1Y5"/>
<proteinExistence type="predicted"/>
<gene>
    <name evidence="2" type="ORF">SAMN05216587_10931</name>
</gene>